<dbReference type="Proteomes" id="UP001600943">
    <property type="component" value="Unassembled WGS sequence"/>
</dbReference>
<organism evidence="4 5">
    <name type="scientific">Blautia hominis</name>
    <dbReference type="NCBI Taxonomy" id="2025493"/>
    <lineage>
        <taxon>Bacteria</taxon>
        <taxon>Bacillati</taxon>
        <taxon>Bacillota</taxon>
        <taxon>Clostridia</taxon>
        <taxon>Lachnospirales</taxon>
        <taxon>Lachnospiraceae</taxon>
        <taxon>Blautia</taxon>
    </lineage>
</organism>
<accession>A0ABQ0B6I3</accession>
<keyword evidence="5" id="KW-1185">Reference proteome</keyword>
<sequence length="460" mass="50273">MKERTGIERLVKYLFEHQETLLSPKAEQAARMCILDEIGCGIYGSRTREGRNLIQAAADLKYCGDIPVWGTQNLLTEDMAAMVNGALCHIRELDDVHYAILHTGAVCVPAAMAVAQRCGSTWRQLLGAVITGVEVSVRIAEGMDFLEHRERGWHGTATCGSFGAAAAAGMLLGLDEQQMTNALGIAGSRTGGSWAFAADGAMTKRIHPGLAARDGILSAYLAKHGITGPRHVLEAADGGIYRMMSSRYCLRVLDAVKEKTAIEEVEFKWFASCKSVHSPYTAAYEIYRRHGFREPEDICTVRAEVNRSAIEMAGSNYRQDSIVSAQISIPYGVALGLMGCRGQAGDYTEERLRDSRILETAGKVVVAESEAMNRLRRNEKRSAAKVTVHWKDGSSDTETVTAPKGSMFNPLSKEDITGKFMDLTGGIVGEHVAREIADTVLKSSNMENTHRITDILKRQI</sequence>
<dbReference type="PANTHER" id="PTHR16943">
    <property type="entry name" value="2-METHYLCITRATE DEHYDRATASE-RELATED"/>
    <property type="match status" value="1"/>
</dbReference>
<feature type="domain" description="MmgE/PrpD N-terminal" evidence="2">
    <location>
        <begin position="8"/>
        <end position="245"/>
    </location>
</feature>
<proteinExistence type="inferred from homology"/>
<evidence type="ECO:0000256" key="1">
    <source>
        <dbReference type="ARBA" id="ARBA00006174"/>
    </source>
</evidence>
<evidence type="ECO:0000313" key="5">
    <source>
        <dbReference type="Proteomes" id="UP001600943"/>
    </source>
</evidence>
<gene>
    <name evidence="4" type="ORF">K040078D81_11550</name>
</gene>
<evidence type="ECO:0000259" key="3">
    <source>
        <dbReference type="Pfam" id="PF19305"/>
    </source>
</evidence>
<dbReference type="PANTHER" id="PTHR16943:SF8">
    <property type="entry name" value="2-METHYLCITRATE DEHYDRATASE"/>
    <property type="match status" value="1"/>
</dbReference>
<dbReference type="InterPro" id="IPR036148">
    <property type="entry name" value="MmgE/PrpD_sf"/>
</dbReference>
<dbReference type="RefSeq" id="WP_390403950.1">
    <property type="nucleotide sequence ID" value="NZ_BAABYW010000001.1"/>
</dbReference>
<dbReference type="Gene3D" id="3.30.1330.120">
    <property type="entry name" value="2-methylcitrate dehydratase PrpD"/>
    <property type="match status" value="1"/>
</dbReference>
<dbReference type="InterPro" id="IPR042188">
    <property type="entry name" value="MmgE/PrpD_sf_2"/>
</dbReference>
<comment type="caution">
    <text evidence="4">The sequence shown here is derived from an EMBL/GenBank/DDBJ whole genome shotgun (WGS) entry which is preliminary data.</text>
</comment>
<reference evidence="4 5" key="1">
    <citation type="submission" date="2024-04" db="EMBL/GenBank/DDBJ databases">
        <title>Defined microbial consortia suppress multidrug-resistant proinflammatory Enterobacteriaceae via ecological control.</title>
        <authorList>
            <person name="Furuichi M."/>
            <person name="Kawaguchi T."/>
            <person name="Pust M."/>
            <person name="Yasuma K."/>
            <person name="Plichta D."/>
            <person name="Hasegawa N."/>
            <person name="Ohya T."/>
            <person name="Bhattarai S."/>
            <person name="Sasajima S."/>
            <person name="Aoto Y."/>
            <person name="Tuganbaev T."/>
            <person name="Yaginuma M."/>
            <person name="Ueda M."/>
            <person name="Okahashi N."/>
            <person name="Amafuji K."/>
            <person name="Kiridooshi Y."/>
            <person name="Sugita K."/>
            <person name="Strazar M."/>
            <person name="Skelly A."/>
            <person name="Suda W."/>
            <person name="Hattori M."/>
            <person name="Nakamoto N."/>
            <person name="Caballero S."/>
            <person name="Norman J."/>
            <person name="Olle B."/>
            <person name="Tanoue T."/>
            <person name="Arita M."/>
            <person name="Bucci V."/>
            <person name="Atarashi K."/>
            <person name="Xavier R."/>
            <person name="Honda K."/>
        </authorList>
    </citation>
    <scope>NUCLEOTIDE SEQUENCE [LARGE SCALE GENOMIC DNA]</scope>
    <source>
        <strain evidence="5">k04-0078-D8-1</strain>
    </source>
</reference>
<evidence type="ECO:0000259" key="2">
    <source>
        <dbReference type="Pfam" id="PF03972"/>
    </source>
</evidence>
<dbReference type="InterPro" id="IPR045337">
    <property type="entry name" value="MmgE_PrpD_C"/>
</dbReference>
<dbReference type="EMBL" id="BAABYW010000001">
    <property type="protein sequence ID" value="GAA6407038.1"/>
    <property type="molecule type" value="Genomic_DNA"/>
</dbReference>
<evidence type="ECO:0000313" key="4">
    <source>
        <dbReference type="EMBL" id="GAA6407038.1"/>
    </source>
</evidence>
<dbReference type="Gene3D" id="1.10.4100.10">
    <property type="entry name" value="2-methylcitrate dehydratase PrpD"/>
    <property type="match status" value="1"/>
</dbReference>
<dbReference type="InterPro" id="IPR005656">
    <property type="entry name" value="MmgE_PrpD"/>
</dbReference>
<dbReference type="Pfam" id="PF19305">
    <property type="entry name" value="MmgE_PrpD_C"/>
    <property type="match status" value="1"/>
</dbReference>
<dbReference type="Pfam" id="PF03972">
    <property type="entry name" value="MmgE_PrpD_N"/>
    <property type="match status" value="1"/>
</dbReference>
<dbReference type="InterPro" id="IPR045336">
    <property type="entry name" value="MmgE_PrpD_N"/>
</dbReference>
<name>A0ABQ0B6I3_9FIRM</name>
<feature type="domain" description="MmgE/PrpD C-terminal" evidence="3">
    <location>
        <begin position="270"/>
        <end position="440"/>
    </location>
</feature>
<protein>
    <submittedName>
        <fullName evidence="4">MmgE/PrpD family protein</fullName>
    </submittedName>
</protein>
<dbReference type="SUPFAM" id="SSF103378">
    <property type="entry name" value="2-methylcitrate dehydratase PrpD"/>
    <property type="match status" value="1"/>
</dbReference>
<comment type="similarity">
    <text evidence="1">Belongs to the PrpD family.</text>
</comment>
<dbReference type="InterPro" id="IPR042183">
    <property type="entry name" value="MmgE/PrpD_sf_1"/>
</dbReference>